<keyword evidence="8" id="KW-1185">Reference proteome</keyword>
<evidence type="ECO:0000256" key="1">
    <source>
        <dbReference type="ARBA" id="ARBA00005417"/>
    </source>
</evidence>
<reference evidence="7 8" key="1">
    <citation type="submission" date="2023-07" db="EMBL/GenBank/DDBJ databases">
        <title>The novel representative of Negativicutes class, Anaeroselena agilis gen. nov. sp. nov.</title>
        <authorList>
            <person name="Prokofeva M.I."/>
            <person name="Elcheninov A.G."/>
            <person name="Klyukina A."/>
            <person name="Kublanov I.V."/>
            <person name="Frolov E.N."/>
            <person name="Podosokorskaya O.A."/>
        </authorList>
    </citation>
    <scope>NUCLEOTIDE SEQUENCE [LARGE SCALE GENOMIC DNA]</scope>
    <source>
        <strain evidence="7 8">4137-cl</strain>
    </source>
</reference>
<evidence type="ECO:0000313" key="7">
    <source>
        <dbReference type="EMBL" id="MDT8903417.1"/>
    </source>
</evidence>
<organism evidence="7 8">
    <name type="scientific">Anaeroselena agilis</name>
    <dbReference type="NCBI Taxonomy" id="3063788"/>
    <lineage>
        <taxon>Bacteria</taxon>
        <taxon>Bacillati</taxon>
        <taxon>Bacillota</taxon>
        <taxon>Negativicutes</taxon>
        <taxon>Acetonemataceae</taxon>
        <taxon>Anaeroselena</taxon>
    </lineage>
</organism>
<name>A0ABU3P320_9FIRM</name>
<keyword evidence="4 7" id="KW-0067">ATP-binding</keyword>
<dbReference type="InterPro" id="IPR017871">
    <property type="entry name" value="ABC_transporter-like_CS"/>
</dbReference>
<dbReference type="PANTHER" id="PTHR43820:SF4">
    <property type="entry name" value="HIGH-AFFINITY BRANCHED-CHAIN AMINO ACID TRANSPORT ATP-BINDING PROTEIN LIVF"/>
    <property type="match status" value="1"/>
</dbReference>
<dbReference type="InterPro" id="IPR030660">
    <property type="entry name" value="ABC_branched_ATPase_LivF/BraG"/>
</dbReference>
<keyword evidence="2" id="KW-0813">Transport</keyword>
<dbReference type="Pfam" id="PF00005">
    <property type="entry name" value="ABC_tran"/>
    <property type="match status" value="1"/>
</dbReference>
<dbReference type="SMART" id="SM00382">
    <property type="entry name" value="AAA"/>
    <property type="match status" value="1"/>
</dbReference>
<gene>
    <name evidence="7" type="ORF">Q4T40_19475</name>
</gene>
<sequence length="247" mass="26666">MCCEPTSGRDTNVLEVSNLNVKYGQIHALRDVSLSVQPGRIVAVIGANGAGKSTLMMTLAGLLAPASGQVTYEGRPVPAKAYEVLARGICLVPERRRLYANLTVKENLLMGAFLRNDNDGIEADLEKMYALFPILRERLKQYAGTLSGGEQQMVAIARGLMSRPKLLLLDEPSLGLAPLLVENVFKTIREIKARGTTILLAEQNAFQALEMADDAFVLETGRVLLTGAGSDLIADPLVRKAYLGIKG</sequence>
<dbReference type="PIRSF" id="PIRSF039137">
    <property type="entry name" value="ABC_branched_ATPase"/>
    <property type="match status" value="1"/>
</dbReference>
<dbReference type="CDD" id="cd03224">
    <property type="entry name" value="ABC_TM1139_LivF_branched"/>
    <property type="match status" value="1"/>
</dbReference>
<feature type="domain" description="ABC transporter" evidence="6">
    <location>
        <begin position="14"/>
        <end position="245"/>
    </location>
</feature>
<dbReference type="PROSITE" id="PS50893">
    <property type="entry name" value="ABC_TRANSPORTER_2"/>
    <property type="match status" value="1"/>
</dbReference>
<comment type="caution">
    <text evidence="7">The sequence shown here is derived from an EMBL/GenBank/DDBJ whole genome shotgun (WGS) entry which is preliminary data.</text>
</comment>
<evidence type="ECO:0000259" key="6">
    <source>
        <dbReference type="PROSITE" id="PS50893"/>
    </source>
</evidence>
<accession>A0ABU3P320</accession>
<dbReference type="SUPFAM" id="SSF52540">
    <property type="entry name" value="P-loop containing nucleoside triphosphate hydrolases"/>
    <property type="match status" value="1"/>
</dbReference>
<keyword evidence="3" id="KW-0547">Nucleotide-binding</keyword>
<evidence type="ECO:0000256" key="5">
    <source>
        <dbReference type="ARBA" id="ARBA00022970"/>
    </source>
</evidence>
<keyword evidence="5" id="KW-0029">Amino-acid transport</keyword>
<dbReference type="InterPro" id="IPR052156">
    <property type="entry name" value="BCAA_Transport_ATP-bd_LivF"/>
</dbReference>
<evidence type="ECO:0000313" key="8">
    <source>
        <dbReference type="Proteomes" id="UP001254848"/>
    </source>
</evidence>
<dbReference type="InterPro" id="IPR003439">
    <property type="entry name" value="ABC_transporter-like_ATP-bd"/>
</dbReference>
<dbReference type="Proteomes" id="UP001254848">
    <property type="component" value="Unassembled WGS sequence"/>
</dbReference>
<dbReference type="Gene3D" id="3.40.50.300">
    <property type="entry name" value="P-loop containing nucleotide triphosphate hydrolases"/>
    <property type="match status" value="1"/>
</dbReference>
<comment type="similarity">
    <text evidence="1">Belongs to the ABC transporter superfamily.</text>
</comment>
<dbReference type="InterPro" id="IPR003593">
    <property type="entry name" value="AAA+_ATPase"/>
</dbReference>
<evidence type="ECO:0000256" key="4">
    <source>
        <dbReference type="ARBA" id="ARBA00022840"/>
    </source>
</evidence>
<dbReference type="EMBL" id="JAUOZS010000001">
    <property type="protein sequence ID" value="MDT8903417.1"/>
    <property type="molecule type" value="Genomic_DNA"/>
</dbReference>
<dbReference type="PROSITE" id="PS00211">
    <property type="entry name" value="ABC_TRANSPORTER_1"/>
    <property type="match status" value="1"/>
</dbReference>
<evidence type="ECO:0000256" key="2">
    <source>
        <dbReference type="ARBA" id="ARBA00022448"/>
    </source>
</evidence>
<dbReference type="GO" id="GO:0005524">
    <property type="term" value="F:ATP binding"/>
    <property type="evidence" value="ECO:0007669"/>
    <property type="project" value="UniProtKB-KW"/>
</dbReference>
<proteinExistence type="inferred from homology"/>
<protein>
    <submittedName>
        <fullName evidence="7">ABC transporter ATP-binding protein</fullName>
    </submittedName>
</protein>
<dbReference type="PANTHER" id="PTHR43820">
    <property type="entry name" value="HIGH-AFFINITY BRANCHED-CHAIN AMINO ACID TRANSPORT ATP-BINDING PROTEIN LIVF"/>
    <property type="match status" value="1"/>
</dbReference>
<evidence type="ECO:0000256" key="3">
    <source>
        <dbReference type="ARBA" id="ARBA00022741"/>
    </source>
</evidence>
<dbReference type="InterPro" id="IPR027417">
    <property type="entry name" value="P-loop_NTPase"/>
</dbReference>